<sequence length="72" mass="8468">MTSRKRDHRETRVDMEFEVPPKKRREKEGCDGHVIRDDVTESEVVVLVLVKNWMDGWPPQDDDETSETKKNG</sequence>
<protein>
    <submittedName>
        <fullName evidence="2">Uncharacterized protein</fullName>
    </submittedName>
</protein>
<accession>A0A1I7U5M2</accession>
<name>A0A1I7U5M2_9PELO</name>
<dbReference type="Proteomes" id="UP000095282">
    <property type="component" value="Unplaced"/>
</dbReference>
<dbReference type="WBParaSite" id="Csp11.Scaffold629.g15093.t1">
    <property type="protein sequence ID" value="Csp11.Scaffold629.g15093.t1"/>
    <property type="gene ID" value="Csp11.Scaffold629.g15093"/>
</dbReference>
<proteinExistence type="predicted"/>
<organism evidence="1 2">
    <name type="scientific">Caenorhabditis tropicalis</name>
    <dbReference type="NCBI Taxonomy" id="1561998"/>
    <lineage>
        <taxon>Eukaryota</taxon>
        <taxon>Metazoa</taxon>
        <taxon>Ecdysozoa</taxon>
        <taxon>Nematoda</taxon>
        <taxon>Chromadorea</taxon>
        <taxon>Rhabditida</taxon>
        <taxon>Rhabditina</taxon>
        <taxon>Rhabditomorpha</taxon>
        <taxon>Rhabditoidea</taxon>
        <taxon>Rhabditidae</taxon>
        <taxon>Peloderinae</taxon>
        <taxon>Caenorhabditis</taxon>
    </lineage>
</organism>
<keyword evidence="1" id="KW-1185">Reference proteome</keyword>
<evidence type="ECO:0000313" key="2">
    <source>
        <dbReference type="WBParaSite" id="Csp11.Scaffold629.g15093.t1"/>
    </source>
</evidence>
<evidence type="ECO:0000313" key="1">
    <source>
        <dbReference type="Proteomes" id="UP000095282"/>
    </source>
</evidence>
<dbReference type="AlphaFoldDB" id="A0A1I7U5M2"/>
<reference evidence="2" key="1">
    <citation type="submission" date="2016-11" db="UniProtKB">
        <authorList>
            <consortium name="WormBaseParasite"/>
        </authorList>
    </citation>
    <scope>IDENTIFICATION</scope>
</reference>